<name>A0A813ISW2_POLGL</name>
<accession>A0A813ISW2</accession>
<organism evidence="3 4">
    <name type="scientific">Polarella glacialis</name>
    <name type="common">Dinoflagellate</name>
    <dbReference type="NCBI Taxonomy" id="89957"/>
    <lineage>
        <taxon>Eukaryota</taxon>
        <taxon>Sar</taxon>
        <taxon>Alveolata</taxon>
        <taxon>Dinophyceae</taxon>
        <taxon>Suessiales</taxon>
        <taxon>Suessiaceae</taxon>
        <taxon>Polarella</taxon>
    </lineage>
</organism>
<dbReference type="AlphaFoldDB" id="A0A813ISW2"/>
<evidence type="ECO:0000313" key="3">
    <source>
        <dbReference type="EMBL" id="CAE8654442.1"/>
    </source>
</evidence>
<feature type="non-terminal residue" evidence="3">
    <location>
        <position position="92"/>
    </location>
</feature>
<keyword evidence="2" id="KW-0812">Transmembrane</keyword>
<sequence>MLHPAWRPAGHSLGSEARKAPAPEALVSPSQAPGRFQRARALFAGIRLAVFSSIAAAAGVAVIKGSRQRQLRRTARTCDERHGIAAPEEPFG</sequence>
<evidence type="ECO:0000313" key="4">
    <source>
        <dbReference type="Proteomes" id="UP000626109"/>
    </source>
</evidence>
<dbReference type="EMBL" id="CAJNNW010012578">
    <property type="protein sequence ID" value="CAE8654442.1"/>
    <property type="molecule type" value="Genomic_DNA"/>
</dbReference>
<feature type="region of interest" description="Disordered" evidence="1">
    <location>
        <begin position="1"/>
        <end position="32"/>
    </location>
</feature>
<protein>
    <submittedName>
        <fullName evidence="3">Uncharacterized protein</fullName>
    </submittedName>
</protein>
<keyword evidence="2" id="KW-1133">Transmembrane helix</keyword>
<feature type="transmembrane region" description="Helical" evidence="2">
    <location>
        <begin position="41"/>
        <end position="63"/>
    </location>
</feature>
<gene>
    <name evidence="3" type="ORF">PGLA2088_LOCUS11014</name>
</gene>
<keyword evidence="2" id="KW-0472">Membrane</keyword>
<evidence type="ECO:0000256" key="2">
    <source>
        <dbReference type="SAM" id="Phobius"/>
    </source>
</evidence>
<dbReference type="Proteomes" id="UP000626109">
    <property type="component" value="Unassembled WGS sequence"/>
</dbReference>
<comment type="caution">
    <text evidence="3">The sequence shown here is derived from an EMBL/GenBank/DDBJ whole genome shotgun (WGS) entry which is preliminary data.</text>
</comment>
<feature type="region of interest" description="Disordered" evidence="1">
    <location>
        <begin position="73"/>
        <end position="92"/>
    </location>
</feature>
<reference evidence="3" key="1">
    <citation type="submission" date="2021-02" db="EMBL/GenBank/DDBJ databases">
        <authorList>
            <person name="Dougan E. K."/>
            <person name="Rhodes N."/>
            <person name="Thang M."/>
            <person name="Chan C."/>
        </authorList>
    </citation>
    <scope>NUCLEOTIDE SEQUENCE</scope>
</reference>
<evidence type="ECO:0000256" key="1">
    <source>
        <dbReference type="SAM" id="MobiDB-lite"/>
    </source>
</evidence>
<proteinExistence type="predicted"/>